<accession>A0AA38FZJ8</accession>
<keyword evidence="2" id="KW-1185">Reference proteome</keyword>
<protein>
    <recommendedName>
        <fullName evidence="3">Reverse transcriptase domain-containing protein</fullName>
    </recommendedName>
</protein>
<dbReference type="EMBL" id="JAHRHJ020000005">
    <property type="protein sequence ID" value="KAH9313606.1"/>
    <property type="molecule type" value="Genomic_DNA"/>
</dbReference>
<proteinExistence type="predicted"/>
<dbReference type="Gene3D" id="3.30.420.10">
    <property type="entry name" value="Ribonuclease H-like superfamily/Ribonuclease H"/>
    <property type="match status" value="1"/>
</dbReference>
<evidence type="ECO:0008006" key="3">
    <source>
        <dbReference type="Google" id="ProtNLM"/>
    </source>
</evidence>
<feature type="non-terminal residue" evidence="1">
    <location>
        <position position="53"/>
    </location>
</feature>
<dbReference type="PANTHER" id="PTHR48475">
    <property type="entry name" value="RIBONUCLEASE H"/>
    <property type="match status" value="1"/>
</dbReference>
<sequence length="53" mass="5968">SGVGVVLYSPSDELYPFSYKVQFENTNNMVEYEALFLGMGMGEYMGIKSSRCQ</sequence>
<dbReference type="GO" id="GO:0003676">
    <property type="term" value="F:nucleic acid binding"/>
    <property type="evidence" value="ECO:0007669"/>
    <property type="project" value="InterPro"/>
</dbReference>
<reference evidence="1 2" key="1">
    <citation type="journal article" date="2021" name="Nat. Plants">
        <title>The Taxus genome provides insights into paclitaxel biosynthesis.</title>
        <authorList>
            <person name="Xiong X."/>
            <person name="Gou J."/>
            <person name="Liao Q."/>
            <person name="Li Y."/>
            <person name="Zhou Q."/>
            <person name="Bi G."/>
            <person name="Li C."/>
            <person name="Du R."/>
            <person name="Wang X."/>
            <person name="Sun T."/>
            <person name="Guo L."/>
            <person name="Liang H."/>
            <person name="Lu P."/>
            <person name="Wu Y."/>
            <person name="Zhang Z."/>
            <person name="Ro D.K."/>
            <person name="Shang Y."/>
            <person name="Huang S."/>
            <person name="Yan J."/>
        </authorList>
    </citation>
    <scope>NUCLEOTIDE SEQUENCE [LARGE SCALE GENOMIC DNA]</scope>
    <source>
        <strain evidence="1">Ta-2019</strain>
    </source>
</reference>
<dbReference type="Proteomes" id="UP000824469">
    <property type="component" value="Unassembled WGS sequence"/>
</dbReference>
<gene>
    <name evidence="1" type="ORF">KI387_022233</name>
</gene>
<evidence type="ECO:0000313" key="2">
    <source>
        <dbReference type="Proteomes" id="UP000824469"/>
    </source>
</evidence>
<dbReference type="AlphaFoldDB" id="A0AA38FZJ8"/>
<organism evidence="1 2">
    <name type="scientific">Taxus chinensis</name>
    <name type="common">Chinese yew</name>
    <name type="synonym">Taxus wallichiana var. chinensis</name>
    <dbReference type="NCBI Taxonomy" id="29808"/>
    <lineage>
        <taxon>Eukaryota</taxon>
        <taxon>Viridiplantae</taxon>
        <taxon>Streptophyta</taxon>
        <taxon>Embryophyta</taxon>
        <taxon>Tracheophyta</taxon>
        <taxon>Spermatophyta</taxon>
        <taxon>Pinopsida</taxon>
        <taxon>Pinidae</taxon>
        <taxon>Conifers II</taxon>
        <taxon>Cupressales</taxon>
        <taxon>Taxaceae</taxon>
        <taxon>Taxus</taxon>
    </lineage>
</organism>
<comment type="caution">
    <text evidence="1">The sequence shown here is derived from an EMBL/GenBank/DDBJ whole genome shotgun (WGS) entry which is preliminary data.</text>
</comment>
<dbReference type="InterPro" id="IPR036397">
    <property type="entry name" value="RNaseH_sf"/>
</dbReference>
<dbReference type="PANTHER" id="PTHR48475:SF1">
    <property type="entry name" value="RNASE H TYPE-1 DOMAIN-CONTAINING PROTEIN"/>
    <property type="match status" value="1"/>
</dbReference>
<feature type="non-terminal residue" evidence="1">
    <location>
        <position position="1"/>
    </location>
</feature>
<name>A0AA38FZJ8_TAXCH</name>
<evidence type="ECO:0000313" key="1">
    <source>
        <dbReference type="EMBL" id="KAH9313606.1"/>
    </source>
</evidence>